<name>A0A0C9TJB4_PAXIN</name>
<evidence type="ECO:0000313" key="2">
    <source>
        <dbReference type="Proteomes" id="UP000053647"/>
    </source>
</evidence>
<reference evidence="2" key="2">
    <citation type="submission" date="2015-01" db="EMBL/GenBank/DDBJ databases">
        <title>Evolutionary Origins and Diversification of the Mycorrhizal Mutualists.</title>
        <authorList>
            <consortium name="DOE Joint Genome Institute"/>
            <consortium name="Mycorrhizal Genomics Consortium"/>
            <person name="Kohler A."/>
            <person name="Kuo A."/>
            <person name="Nagy L.G."/>
            <person name="Floudas D."/>
            <person name="Copeland A."/>
            <person name="Barry K.W."/>
            <person name="Cichocki N."/>
            <person name="Veneault-Fourrey C."/>
            <person name="LaButti K."/>
            <person name="Lindquist E.A."/>
            <person name="Lipzen A."/>
            <person name="Lundell T."/>
            <person name="Morin E."/>
            <person name="Murat C."/>
            <person name="Riley R."/>
            <person name="Ohm R."/>
            <person name="Sun H."/>
            <person name="Tunlid A."/>
            <person name="Henrissat B."/>
            <person name="Grigoriev I.V."/>
            <person name="Hibbett D.S."/>
            <person name="Martin F."/>
        </authorList>
    </citation>
    <scope>NUCLEOTIDE SEQUENCE [LARGE SCALE GENOMIC DNA]</scope>
    <source>
        <strain evidence="2">ATCC 200175</strain>
    </source>
</reference>
<gene>
    <name evidence="1" type="ORF">PAXINDRAFT_169100</name>
</gene>
<sequence>MNHSTAPTSALCLTEDDILVAANEHTITMDVSKQISALRFFLLMIGHHTASDAMDSTALNGPKSAGALTRSGTHGNNCPMSSLSSSWCCLTSDLQDIRSATLGSHVPPAVCSLAPHSINDGGIRLVPSCITPAFD</sequence>
<dbReference type="AlphaFoldDB" id="A0A0C9TJB4"/>
<dbReference type="HOGENOM" id="CLU_2134315_0_0_1"/>
<proteinExistence type="predicted"/>
<dbReference type="Proteomes" id="UP000053647">
    <property type="component" value="Unassembled WGS sequence"/>
</dbReference>
<dbReference type="OrthoDB" id="10355259at2759"/>
<accession>A0A0C9TJB4</accession>
<evidence type="ECO:0000313" key="1">
    <source>
        <dbReference type="EMBL" id="KIJ15675.1"/>
    </source>
</evidence>
<protein>
    <submittedName>
        <fullName evidence="1">Uncharacterized protein</fullName>
    </submittedName>
</protein>
<reference evidence="1 2" key="1">
    <citation type="submission" date="2014-06" db="EMBL/GenBank/DDBJ databases">
        <authorList>
            <consortium name="DOE Joint Genome Institute"/>
            <person name="Kuo A."/>
            <person name="Kohler A."/>
            <person name="Nagy L.G."/>
            <person name="Floudas D."/>
            <person name="Copeland A."/>
            <person name="Barry K.W."/>
            <person name="Cichocki N."/>
            <person name="Veneault-Fourrey C."/>
            <person name="LaButti K."/>
            <person name="Lindquist E.A."/>
            <person name="Lipzen A."/>
            <person name="Lundell T."/>
            <person name="Morin E."/>
            <person name="Murat C."/>
            <person name="Sun H."/>
            <person name="Tunlid A."/>
            <person name="Henrissat B."/>
            <person name="Grigoriev I.V."/>
            <person name="Hibbett D.S."/>
            <person name="Martin F."/>
            <person name="Nordberg H.P."/>
            <person name="Cantor M.N."/>
            <person name="Hua S.X."/>
        </authorList>
    </citation>
    <scope>NUCLEOTIDE SEQUENCE [LARGE SCALE GENOMIC DNA]</scope>
    <source>
        <strain evidence="1 2">ATCC 200175</strain>
    </source>
</reference>
<organism evidence="1 2">
    <name type="scientific">Paxillus involutus ATCC 200175</name>
    <dbReference type="NCBI Taxonomy" id="664439"/>
    <lineage>
        <taxon>Eukaryota</taxon>
        <taxon>Fungi</taxon>
        <taxon>Dikarya</taxon>
        <taxon>Basidiomycota</taxon>
        <taxon>Agaricomycotina</taxon>
        <taxon>Agaricomycetes</taxon>
        <taxon>Agaricomycetidae</taxon>
        <taxon>Boletales</taxon>
        <taxon>Paxilineae</taxon>
        <taxon>Paxillaceae</taxon>
        <taxon>Paxillus</taxon>
    </lineage>
</organism>
<dbReference type="EMBL" id="KN819336">
    <property type="protein sequence ID" value="KIJ15675.1"/>
    <property type="molecule type" value="Genomic_DNA"/>
</dbReference>
<keyword evidence="2" id="KW-1185">Reference proteome</keyword>